<evidence type="ECO:0000313" key="5">
    <source>
        <dbReference type="EMBL" id="GAB07438.1"/>
    </source>
</evidence>
<dbReference type="STRING" id="1075090.GOAMR_67_00100"/>
<dbReference type="SUPFAM" id="SSF51182">
    <property type="entry name" value="RmlC-like cupins"/>
    <property type="match status" value="1"/>
</dbReference>
<dbReference type="PROSITE" id="PS00041">
    <property type="entry name" value="HTH_ARAC_FAMILY_1"/>
    <property type="match status" value="1"/>
</dbReference>
<evidence type="ECO:0000259" key="4">
    <source>
        <dbReference type="PROSITE" id="PS01124"/>
    </source>
</evidence>
<dbReference type="CDD" id="cd06124">
    <property type="entry name" value="cupin_NimR-like_N"/>
    <property type="match status" value="1"/>
</dbReference>
<dbReference type="GO" id="GO:0043565">
    <property type="term" value="F:sequence-specific DNA binding"/>
    <property type="evidence" value="ECO:0007669"/>
    <property type="project" value="InterPro"/>
</dbReference>
<keyword evidence="6" id="KW-1185">Reference proteome</keyword>
<keyword evidence="3" id="KW-0804">Transcription</keyword>
<dbReference type="PANTHER" id="PTHR11019">
    <property type="entry name" value="HTH-TYPE TRANSCRIPTIONAL REGULATOR NIMR"/>
    <property type="match status" value="1"/>
</dbReference>
<dbReference type="PANTHER" id="PTHR11019:SF159">
    <property type="entry name" value="TRANSCRIPTIONAL REGULATOR-RELATED"/>
    <property type="match status" value="1"/>
</dbReference>
<dbReference type="PROSITE" id="PS01124">
    <property type="entry name" value="HTH_ARAC_FAMILY_2"/>
    <property type="match status" value="1"/>
</dbReference>
<reference evidence="5 6" key="1">
    <citation type="submission" date="2011-11" db="EMBL/GenBank/DDBJ databases">
        <title>Whole genome shotgun sequence of Gordonia amarae NBRC 15530.</title>
        <authorList>
            <person name="Takarada H."/>
            <person name="Hosoyama A."/>
            <person name="Tsuchikane K."/>
            <person name="Katsumata H."/>
            <person name="Yamazaki S."/>
            <person name="Fujita N."/>
        </authorList>
    </citation>
    <scope>NUCLEOTIDE SEQUENCE [LARGE SCALE GENOMIC DNA]</scope>
    <source>
        <strain evidence="5 6">NBRC 15530</strain>
    </source>
</reference>
<dbReference type="EMBL" id="BAED01000067">
    <property type="protein sequence ID" value="GAB07438.1"/>
    <property type="molecule type" value="Genomic_DNA"/>
</dbReference>
<dbReference type="InterPro" id="IPR003313">
    <property type="entry name" value="AraC-bd"/>
</dbReference>
<dbReference type="Gene3D" id="2.60.120.10">
    <property type="entry name" value="Jelly Rolls"/>
    <property type="match status" value="1"/>
</dbReference>
<comment type="caution">
    <text evidence="5">The sequence shown here is derived from an EMBL/GenBank/DDBJ whole genome shotgun (WGS) entry which is preliminary data.</text>
</comment>
<dbReference type="Gene3D" id="1.10.10.60">
    <property type="entry name" value="Homeodomain-like"/>
    <property type="match status" value="1"/>
</dbReference>
<dbReference type="InterPro" id="IPR014710">
    <property type="entry name" value="RmlC-like_jellyroll"/>
</dbReference>
<keyword evidence="2" id="KW-0238">DNA-binding</keyword>
<organism evidence="5 6">
    <name type="scientific">Gordonia amarae NBRC 15530</name>
    <dbReference type="NCBI Taxonomy" id="1075090"/>
    <lineage>
        <taxon>Bacteria</taxon>
        <taxon>Bacillati</taxon>
        <taxon>Actinomycetota</taxon>
        <taxon>Actinomycetes</taxon>
        <taxon>Mycobacteriales</taxon>
        <taxon>Gordoniaceae</taxon>
        <taxon>Gordonia</taxon>
    </lineage>
</organism>
<proteinExistence type="predicted"/>
<dbReference type="SUPFAM" id="SSF46689">
    <property type="entry name" value="Homeodomain-like"/>
    <property type="match status" value="1"/>
</dbReference>
<gene>
    <name evidence="5" type="ORF">GOAMR_67_00100</name>
</gene>
<accession>G7GV13</accession>
<keyword evidence="1" id="KW-0805">Transcription regulation</keyword>
<dbReference type="GO" id="GO:0003700">
    <property type="term" value="F:DNA-binding transcription factor activity"/>
    <property type="evidence" value="ECO:0007669"/>
    <property type="project" value="InterPro"/>
</dbReference>
<sequence length="264" mass="29049">MQWVPMKGRGTATAGSYAYEGGALVTGWHSHEVHQIEYAIGGIVEVETPAGYYLVPPQQAIWLPAGLEHDTHLKGDVTTLSVLFEPALIPGYADRARILAVSPLMREMLVYSLRWPFADTAAEPRSERFFRTLADLVVDALAAETPLLLPTSDDPLVAAAMRYTRDHLATVTIEDVSRAVSVSERTLRRMFTASVAMSWRDYLTSARMLRAMTLLATREQTVSSTATAVGFDSQGSFTRAFTQFSGETPSSYRSRVRQGSEQPG</sequence>
<dbReference type="Proteomes" id="UP000006023">
    <property type="component" value="Unassembled WGS sequence"/>
</dbReference>
<evidence type="ECO:0000256" key="3">
    <source>
        <dbReference type="ARBA" id="ARBA00023163"/>
    </source>
</evidence>
<dbReference type="InterPro" id="IPR009057">
    <property type="entry name" value="Homeodomain-like_sf"/>
</dbReference>
<dbReference type="eggNOG" id="COG2207">
    <property type="taxonomic scope" value="Bacteria"/>
</dbReference>
<dbReference type="InterPro" id="IPR020449">
    <property type="entry name" value="Tscrpt_reg_AraC-type_HTH"/>
</dbReference>
<dbReference type="SMART" id="SM00342">
    <property type="entry name" value="HTH_ARAC"/>
    <property type="match status" value="1"/>
</dbReference>
<dbReference type="InterPro" id="IPR018062">
    <property type="entry name" value="HTH_AraC-typ_CS"/>
</dbReference>
<feature type="domain" description="HTH araC/xylS-type" evidence="4">
    <location>
        <begin position="158"/>
        <end position="255"/>
    </location>
</feature>
<dbReference type="Pfam" id="PF12833">
    <property type="entry name" value="HTH_18"/>
    <property type="match status" value="1"/>
</dbReference>
<name>G7GV13_9ACTN</name>
<protein>
    <submittedName>
        <fullName evidence="5">Putative AraC family transcriptional regulator</fullName>
    </submittedName>
</protein>
<dbReference type="PRINTS" id="PR00032">
    <property type="entry name" value="HTHARAC"/>
</dbReference>
<evidence type="ECO:0000256" key="1">
    <source>
        <dbReference type="ARBA" id="ARBA00023015"/>
    </source>
</evidence>
<dbReference type="AlphaFoldDB" id="G7GV13"/>
<evidence type="ECO:0000256" key="2">
    <source>
        <dbReference type="ARBA" id="ARBA00023125"/>
    </source>
</evidence>
<dbReference type="Pfam" id="PF02311">
    <property type="entry name" value="AraC_binding"/>
    <property type="match status" value="1"/>
</dbReference>
<dbReference type="InterPro" id="IPR018060">
    <property type="entry name" value="HTH_AraC"/>
</dbReference>
<dbReference type="InterPro" id="IPR011051">
    <property type="entry name" value="RmlC_Cupin_sf"/>
</dbReference>
<evidence type="ECO:0000313" key="6">
    <source>
        <dbReference type="Proteomes" id="UP000006023"/>
    </source>
</evidence>